<feature type="transmembrane region" description="Helical" evidence="7">
    <location>
        <begin position="597"/>
        <end position="620"/>
    </location>
</feature>
<evidence type="ECO:0000256" key="2">
    <source>
        <dbReference type="ARBA" id="ARBA00022692"/>
    </source>
</evidence>
<dbReference type="PANTHER" id="PTHR19229:SF250">
    <property type="entry name" value="ABC TRANSPORTER DOMAIN-CONTAINING PROTEIN-RELATED"/>
    <property type="match status" value="1"/>
</dbReference>
<evidence type="ECO:0000256" key="3">
    <source>
        <dbReference type="ARBA" id="ARBA00022741"/>
    </source>
</evidence>
<dbReference type="CDD" id="cd03263">
    <property type="entry name" value="ABC_subfamily_A"/>
    <property type="match status" value="2"/>
</dbReference>
<keyword evidence="4" id="KW-0067">ATP-binding</keyword>
<keyword evidence="3" id="KW-0547">Nucleotide-binding</keyword>
<dbReference type="GO" id="GO:0005319">
    <property type="term" value="F:lipid transporter activity"/>
    <property type="evidence" value="ECO:0007669"/>
    <property type="project" value="TreeGrafter"/>
</dbReference>
<organism evidence="9">
    <name type="scientific">Cuerna arida</name>
    <dbReference type="NCBI Taxonomy" id="1464854"/>
    <lineage>
        <taxon>Eukaryota</taxon>
        <taxon>Metazoa</taxon>
        <taxon>Ecdysozoa</taxon>
        <taxon>Arthropoda</taxon>
        <taxon>Hexapoda</taxon>
        <taxon>Insecta</taxon>
        <taxon>Pterygota</taxon>
        <taxon>Neoptera</taxon>
        <taxon>Paraneoptera</taxon>
        <taxon>Hemiptera</taxon>
        <taxon>Auchenorrhyncha</taxon>
        <taxon>Membracoidea</taxon>
        <taxon>Cicadellidae</taxon>
        <taxon>Cicadellinae</taxon>
        <taxon>Proconiini</taxon>
        <taxon>Cuerna</taxon>
    </lineage>
</organism>
<evidence type="ECO:0000256" key="7">
    <source>
        <dbReference type="SAM" id="Phobius"/>
    </source>
</evidence>
<dbReference type="EMBL" id="GECZ01001999">
    <property type="protein sequence ID" value="JAS67770.1"/>
    <property type="molecule type" value="Transcribed_RNA"/>
</dbReference>
<evidence type="ECO:0000256" key="6">
    <source>
        <dbReference type="ARBA" id="ARBA00023136"/>
    </source>
</evidence>
<sequence length="1097" mass="121646">MLVVDVILYSLITWYIDKINPGPYGVPKPYNFMFKRSKEKKCDAASHTSHAAGSKDNYEIPPENIKIGIKIEDLRKTFNRGKVVAVEKVDLDIYEGNITALLGHNGAGKTTTMSILAGFIPPSGGKVIVKGKSIFDNMNEFRSNLGLCPQHNLLFSFLTVREHLIFFGMLRGLSMSQSEEDGTELMSSLRIFSKRNEPITKLSGGMKRKLCLAISLMGSPQILILDEPTAAMDPESRRHVWDMLLASRGHRTTIITTHFMEEADVLGDRIAIMDHGQVRCYGTSMFLKKHFGTGYHLNITKMDKAPELPITKVVKEHITDATMTLSSTSQLSYNIRFDEGPRFPALFSDLESRKKDLGLTGTSIASTTLEDIFLKIAGGKKQSETTNGHFENANAVGNGQRISGNALVIVQLKTLVYKRVLTRMRSWISTLIFIVVPVALMGATVFKMMKQENISDQPNLLISLTSFPVVQVAVSSDNQTVTDVIKNQVVSGGATFDLTPAGTYLNQYLAEKLNYSLVQYEKEIIMGFQVYNGTIFGGFSRYFTHSPPLVLNTLANTILQLASPSSTITVYNHPLFVKVVEDICDLSSNAPVHVFNFPVNVIFVSLGLMFLTMNFISFPLKERVSGAKQLQLMTGVSPLLYWLSIFVCDAAMYLLTATLMVSMIYVLQTNQILSDSGYMDIVVLLFVLFGASGIAFAYFFSFLVKSSVIASVLFILINSVIGTFGGGFLVILDGTYTSYGILRQLLSFNPLFAMTSALIHLFSVMYINGTCLQCGKYCKTLDPMKFLNSGPDGLHPHGINSFLIFLLVDAIIYFGLVLIIEYGILKYIVHLVSTFWIKTNIQHYFEDPDVASERIEVLSNQKFQDIDLAGNINKPSILRVNDLGKKYNRKRTAVYGVSFQVRRGECFGLLGVNGAGKSTTFKMLTGEEIPNKGDAKILQFSLKNQKSKFLSQIGYCPQFDAINAVLTGKEILRVYALLRGIPSSLCESEVSRWIDIMGLKEFADRPCGTYSGGNKRKLSTAMAFIGEPPVVFLDEPTSGVDPVSRRKLWDVVSKCQQAGQAIVLTSHSMEECEALCSRLTIMVSGYMKCIGSTEYLK</sequence>
<dbReference type="AlphaFoldDB" id="A0A1B6GZC0"/>
<keyword evidence="5 7" id="KW-1133">Transmembrane helix</keyword>
<name>A0A1B6GZC0_9HEMI</name>
<dbReference type="Pfam" id="PF12698">
    <property type="entry name" value="ABC2_membrane_3"/>
    <property type="match status" value="1"/>
</dbReference>
<feature type="transmembrane region" description="Helical" evidence="7">
    <location>
        <begin position="678"/>
        <end position="702"/>
    </location>
</feature>
<dbReference type="FunFam" id="3.40.50.300:FF:002470">
    <property type="entry name" value="ABC transporter, putative"/>
    <property type="match status" value="1"/>
</dbReference>
<evidence type="ECO:0000256" key="5">
    <source>
        <dbReference type="ARBA" id="ARBA00022989"/>
    </source>
</evidence>
<evidence type="ECO:0000259" key="8">
    <source>
        <dbReference type="PROSITE" id="PS50893"/>
    </source>
</evidence>
<dbReference type="GO" id="GO:0005524">
    <property type="term" value="F:ATP binding"/>
    <property type="evidence" value="ECO:0007669"/>
    <property type="project" value="UniProtKB-KW"/>
</dbReference>
<dbReference type="PROSITE" id="PS50893">
    <property type="entry name" value="ABC_TRANSPORTER_2"/>
    <property type="match status" value="2"/>
</dbReference>
<evidence type="ECO:0000256" key="1">
    <source>
        <dbReference type="ARBA" id="ARBA00004141"/>
    </source>
</evidence>
<dbReference type="Pfam" id="PF00005">
    <property type="entry name" value="ABC_tran"/>
    <property type="match status" value="2"/>
</dbReference>
<dbReference type="InterPro" id="IPR027417">
    <property type="entry name" value="P-loop_NTPase"/>
</dbReference>
<proteinExistence type="predicted"/>
<keyword evidence="6 7" id="KW-0472">Membrane</keyword>
<gene>
    <name evidence="9" type="ORF">g.37359</name>
</gene>
<comment type="subcellular location">
    <subcellularLocation>
        <location evidence="1">Membrane</location>
        <topology evidence="1">Multi-pass membrane protein</topology>
    </subcellularLocation>
</comment>
<feature type="transmembrane region" description="Helical" evidence="7">
    <location>
        <begin position="744"/>
        <end position="767"/>
    </location>
</feature>
<dbReference type="SMART" id="SM00382">
    <property type="entry name" value="AAA"/>
    <property type="match status" value="2"/>
</dbReference>
<dbReference type="PROSITE" id="PS00211">
    <property type="entry name" value="ABC_TRANSPORTER_1"/>
    <property type="match status" value="1"/>
</dbReference>
<keyword evidence="2 7" id="KW-0812">Transmembrane</keyword>
<evidence type="ECO:0000256" key="4">
    <source>
        <dbReference type="ARBA" id="ARBA00022840"/>
    </source>
</evidence>
<feature type="transmembrane region" description="Helical" evidence="7">
    <location>
        <begin position="708"/>
        <end position="732"/>
    </location>
</feature>
<dbReference type="InterPro" id="IPR013525">
    <property type="entry name" value="ABC2_TM"/>
</dbReference>
<feature type="transmembrane region" description="Helical" evidence="7">
    <location>
        <begin position="802"/>
        <end position="825"/>
    </location>
</feature>
<feature type="non-terminal residue" evidence="9">
    <location>
        <position position="1097"/>
    </location>
</feature>
<dbReference type="Gene3D" id="3.40.50.300">
    <property type="entry name" value="P-loop containing nucleotide triphosphate hydrolases"/>
    <property type="match status" value="2"/>
</dbReference>
<feature type="domain" description="ABC transporter" evidence="8">
    <location>
        <begin position="69"/>
        <end position="300"/>
    </location>
</feature>
<dbReference type="InterPro" id="IPR017871">
    <property type="entry name" value="ABC_transporter-like_CS"/>
</dbReference>
<reference evidence="9" key="1">
    <citation type="submission" date="2015-11" db="EMBL/GenBank/DDBJ databases">
        <title>De novo transcriptome assembly of four potential Pierce s Disease insect vectors from Arizona vineyards.</title>
        <authorList>
            <person name="Tassone E.E."/>
        </authorList>
    </citation>
    <scope>NUCLEOTIDE SEQUENCE</scope>
</reference>
<dbReference type="GO" id="GO:0140359">
    <property type="term" value="F:ABC-type transporter activity"/>
    <property type="evidence" value="ECO:0007669"/>
    <property type="project" value="InterPro"/>
</dbReference>
<dbReference type="GO" id="GO:0016887">
    <property type="term" value="F:ATP hydrolysis activity"/>
    <property type="evidence" value="ECO:0007669"/>
    <property type="project" value="InterPro"/>
</dbReference>
<dbReference type="InterPro" id="IPR003593">
    <property type="entry name" value="AAA+_ATPase"/>
</dbReference>
<evidence type="ECO:0000313" key="9">
    <source>
        <dbReference type="EMBL" id="JAS67770.1"/>
    </source>
</evidence>
<protein>
    <recommendedName>
        <fullName evidence="8">ABC transporter domain-containing protein</fullName>
    </recommendedName>
</protein>
<dbReference type="InterPro" id="IPR003439">
    <property type="entry name" value="ABC_transporter-like_ATP-bd"/>
</dbReference>
<feature type="domain" description="ABC transporter" evidence="8">
    <location>
        <begin position="878"/>
        <end position="1096"/>
    </location>
</feature>
<dbReference type="SUPFAM" id="SSF52540">
    <property type="entry name" value="P-loop containing nucleoside triphosphate hydrolases"/>
    <property type="match status" value="2"/>
</dbReference>
<dbReference type="PANTHER" id="PTHR19229">
    <property type="entry name" value="ATP-BINDING CASSETTE TRANSPORTER SUBFAMILY A ABCA"/>
    <property type="match status" value="1"/>
</dbReference>
<accession>A0A1B6GZC0</accession>
<feature type="transmembrane region" description="Helical" evidence="7">
    <location>
        <begin position="427"/>
        <end position="446"/>
    </location>
</feature>
<dbReference type="FunFam" id="3.40.50.300:FF:000933">
    <property type="entry name" value="ABC transporter A family member 7"/>
    <property type="match status" value="1"/>
</dbReference>
<dbReference type="GO" id="GO:0016020">
    <property type="term" value="C:membrane"/>
    <property type="evidence" value="ECO:0007669"/>
    <property type="project" value="UniProtKB-SubCell"/>
</dbReference>
<dbReference type="InterPro" id="IPR026082">
    <property type="entry name" value="ABCA"/>
</dbReference>
<feature type="transmembrane region" description="Helical" evidence="7">
    <location>
        <begin position="640"/>
        <end position="666"/>
    </location>
</feature>